<evidence type="ECO:0000256" key="5">
    <source>
        <dbReference type="ARBA" id="ARBA00022475"/>
    </source>
</evidence>
<evidence type="ECO:0000256" key="4">
    <source>
        <dbReference type="ARBA" id="ARBA00011903"/>
    </source>
</evidence>
<evidence type="ECO:0000313" key="21">
    <source>
        <dbReference type="Proteomes" id="UP001501207"/>
    </source>
</evidence>
<evidence type="ECO:0000259" key="18">
    <source>
        <dbReference type="Pfam" id="PF13614"/>
    </source>
</evidence>
<keyword evidence="7" id="KW-0808">Transferase</keyword>
<keyword evidence="6" id="KW-0997">Cell inner membrane</keyword>
<evidence type="ECO:0000313" key="20">
    <source>
        <dbReference type="EMBL" id="GAA4320947.1"/>
    </source>
</evidence>
<dbReference type="Pfam" id="PF02706">
    <property type="entry name" value="Wzz"/>
    <property type="match status" value="1"/>
</dbReference>
<dbReference type="InterPro" id="IPR003856">
    <property type="entry name" value="LPS_length_determ_N"/>
</dbReference>
<comment type="caution">
    <text evidence="20">The sequence shown here is derived from an EMBL/GenBank/DDBJ whole genome shotgun (WGS) entry which is preliminary data.</text>
</comment>
<evidence type="ECO:0000256" key="15">
    <source>
        <dbReference type="ARBA" id="ARBA00051245"/>
    </source>
</evidence>
<keyword evidence="11" id="KW-0067">ATP-binding</keyword>
<comment type="subcellular location">
    <subcellularLocation>
        <location evidence="1">Cell inner membrane</location>
        <topology evidence="1">Multi-pass membrane protein</topology>
    </subcellularLocation>
</comment>
<keyword evidence="21" id="KW-1185">Reference proteome</keyword>
<feature type="domain" description="Polysaccharide chain length determinant N-terminal" evidence="17">
    <location>
        <begin position="13"/>
        <end position="109"/>
    </location>
</feature>
<accession>A0ABP8GBG5</accession>
<keyword evidence="13 16" id="KW-0472">Membrane</keyword>
<evidence type="ECO:0000256" key="14">
    <source>
        <dbReference type="ARBA" id="ARBA00023137"/>
    </source>
</evidence>
<keyword evidence="10" id="KW-0418">Kinase</keyword>
<comment type="similarity">
    <text evidence="3">Belongs to the etk/wzc family.</text>
</comment>
<dbReference type="InterPro" id="IPR050445">
    <property type="entry name" value="Bact_polysacc_biosynth/exp"/>
</dbReference>
<proteinExistence type="inferred from homology"/>
<dbReference type="CDD" id="cd05387">
    <property type="entry name" value="BY-kinase"/>
    <property type="match status" value="1"/>
</dbReference>
<dbReference type="SUPFAM" id="SSF52540">
    <property type="entry name" value="P-loop containing nucleoside triphosphate hydrolases"/>
    <property type="match status" value="1"/>
</dbReference>
<evidence type="ECO:0000256" key="8">
    <source>
        <dbReference type="ARBA" id="ARBA00022692"/>
    </source>
</evidence>
<dbReference type="EC" id="2.7.10.2" evidence="4"/>
<gene>
    <name evidence="20" type="ORF">GCM10023143_35480</name>
</gene>
<comment type="catalytic activity">
    <reaction evidence="15">
        <text>L-tyrosyl-[protein] + ATP = O-phospho-L-tyrosyl-[protein] + ADP + H(+)</text>
        <dbReference type="Rhea" id="RHEA:10596"/>
        <dbReference type="Rhea" id="RHEA-COMP:10136"/>
        <dbReference type="Rhea" id="RHEA-COMP:20101"/>
        <dbReference type="ChEBI" id="CHEBI:15378"/>
        <dbReference type="ChEBI" id="CHEBI:30616"/>
        <dbReference type="ChEBI" id="CHEBI:46858"/>
        <dbReference type="ChEBI" id="CHEBI:61978"/>
        <dbReference type="ChEBI" id="CHEBI:456216"/>
        <dbReference type="EC" id="2.7.10.2"/>
    </reaction>
</comment>
<feature type="domain" description="AAA" evidence="18">
    <location>
        <begin position="582"/>
        <end position="742"/>
    </location>
</feature>
<evidence type="ECO:0000256" key="16">
    <source>
        <dbReference type="SAM" id="Phobius"/>
    </source>
</evidence>
<evidence type="ECO:0000256" key="12">
    <source>
        <dbReference type="ARBA" id="ARBA00022989"/>
    </source>
</evidence>
<evidence type="ECO:0000256" key="2">
    <source>
        <dbReference type="ARBA" id="ARBA00007316"/>
    </source>
</evidence>
<sequence>MEQSEQLALQEENTVNLREIIVRYLRHWYWFAIGIVIMLFLAFLYLHIATPIYQVESALLIKQENGQGGQNLENDILNQLNMMGGNANVDNEMAILQSHYLNEQVVRKLDLSTTYYVRDGLRHKELYRSSPVNIVVLQKTDSTQKITFKVQLQKNGTYRVTDDDGEAIVNNKQVAHLSSGHFLILPINRGKETDSLARLGITVVITPLQAVVENYQKSLGVTTTSKTSSVLNLTLKTPVQQKGKDYLTTLIDAYNNAGLQDKNLTAENTVRFVDGRVDSLSGELNTIESRLEEFMQSHSMADLDAQSQLFLDQVKDVDNQLSVQQLRLNVLQSIREYVSNPGQADKMVPSSLGIDDPTLLSLINNYNNLELERGRNIQAGAKSDNPLVKGIDTQLTGLRSDILQSVKNLEQATQLALNKLNQQNQYFENQIRSVPALQRNYISIKRQQEIKQNLYLYLLQKREEAAISQAAAVSGSRLIDPANSSPKPISPKSRLIYLAAFLIGLCVPVGMLYAKDLLNNKIHSRKEVEEHTHAPILGEIAHSTEGDNIVVKPGARSVIAEQFRTLRTNLTFMTGTDDSVKTLLITSSTSGEGKSFISLNLAAGYALADKRVAILGLDLRNPKLARVLGAEHHKGISNYLAGQASLEELPMELPFGNHKLFFVPSGPIPPNPAELILNERMDKLIDHLKSNFDIVLLDTPPIGLVTDAQLLTKYVDVCLFIVRHNYTLKGQVQIIAQLYQQKKFPNLTIVLNDIKSGDAYRYQYGYGYGYGYYSDDAKRGRWKRRFQSR</sequence>
<dbReference type="InterPro" id="IPR025669">
    <property type="entry name" value="AAA_dom"/>
</dbReference>
<evidence type="ECO:0000256" key="9">
    <source>
        <dbReference type="ARBA" id="ARBA00022741"/>
    </source>
</evidence>
<evidence type="ECO:0000256" key="7">
    <source>
        <dbReference type="ARBA" id="ARBA00022679"/>
    </source>
</evidence>
<dbReference type="InterPro" id="IPR027417">
    <property type="entry name" value="P-loop_NTPase"/>
</dbReference>
<dbReference type="InterPro" id="IPR032807">
    <property type="entry name" value="GNVR"/>
</dbReference>
<dbReference type="Pfam" id="PF13807">
    <property type="entry name" value="GNVR"/>
    <property type="match status" value="1"/>
</dbReference>
<evidence type="ECO:0000256" key="10">
    <source>
        <dbReference type="ARBA" id="ARBA00022777"/>
    </source>
</evidence>
<reference evidence="21" key="1">
    <citation type="journal article" date="2019" name="Int. J. Syst. Evol. Microbiol.">
        <title>The Global Catalogue of Microorganisms (GCM) 10K type strain sequencing project: providing services to taxonomists for standard genome sequencing and annotation.</title>
        <authorList>
            <consortium name="The Broad Institute Genomics Platform"/>
            <consortium name="The Broad Institute Genome Sequencing Center for Infectious Disease"/>
            <person name="Wu L."/>
            <person name="Ma J."/>
        </authorList>
    </citation>
    <scope>NUCLEOTIDE SEQUENCE [LARGE SCALE GENOMIC DNA]</scope>
    <source>
        <strain evidence="21">JCM 17664</strain>
    </source>
</reference>
<evidence type="ECO:0000256" key="3">
    <source>
        <dbReference type="ARBA" id="ARBA00008883"/>
    </source>
</evidence>
<dbReference type="PANTHER" id="PTHR32309">
    <property type="entry name" value="TYROSINE-PROTEIN KINASE"/>
    <property type="match status" value="1"/>
</dbReference>
<feature type="domain" description="Tyrosine-protein kinase G-rich" evidence="19">
    <location>
        <begin position="437"/>
        <end position="515"/>
    </location>
</feature>
<feature type="transmembrane region" description="Helical" evidence="16">
    <location>
        <begin position="28"/>
        <end position="48"/>
    </location>
</feature>
<comment type="similarity">
    <text evidence="2">Belongs to the CpsD/CapB family.</text>
</comment>
<keyword evidence="9" id="KW-0547">Nucleotide-binding</keyword>
<dbReference type="EMBL" id="BAABFN010000022">
    <property type="protein sequence ID" value="GAA4320947.1"/>
    <property type="molecule type" value="Genomic_DNA"/>
</dbReference>
<dbReference type="Proteomes" id="UP001501207">
    <property type="component" value="Unassembled WGS sequence"/>
</dbReference>
<dbReference type="InterPro" id="IPR005702">
    <property type="entry name" value="Wzc-like_C"/>
</dbReference>
<keyword evidence="14" id="KW-0829">Tyrosine-protein kinase</keyword>
<evidence type="ECO:0000256" key="13">
    <source>
        <dbReference type="ARBA" id="ARBA00023136"/>
    </source>
</evidence>
<dbReference type="PANTHER" id="PTHR32309:SF13">
    <property type="entry name" value="FERRIC ENTEROBACTIN TRANSPORT PROTEIN FEPE"/>
    <property type="match status" value="1"/>
</dbReference>
<name>A0ABP8GBG5_9BACT</name>
<organism evidence="20 21">
    <name type="scientific">Compostibacter hankyongensis</name>
    <dbReference type="NCBI Taxonomy" id="1007089"/>
    <lineage>
        <taxon>Bacteria</taxon>
        <taxon>Pseudomonadati</taxon>
        <taxon>Bacteroidota</taxon>
        <taxon>Chitinophagia</taxon>
        <taxon>Chitinophagales</taxon>
        <taxon>Chitinophagaceae</taxon>
        <taxon>Compostibacter</taxon>
    </lineage>
</organism>
<keyword evidence="12 16" id="KW-1133">Transmembrane helix</keyword>
<evidence type="ECO:0000256" key="1">
    <source>
        <dbReference type="ARBA" id="ARBA00004429"/>
    </source>
</evidence>
<dbReference type="NCBIfam" id="TIGR01007">
    <property type="entry name" value="eps_fam"/>
    <property type="match status" value="1"/>
</dbReference>
<evidence type="ECO:0000259" key="19">
    <source>
        <dbReference type="Pfam" id="PF13807"/>
    </source>
</evidence>
<keyword evidence="5" id="KW-1003">Cell membrane</keyword>
<evidence type="ECO:0000259" key="17">
    <source>
        <dbReference type="Pfam" id="PF02706"/>
    </source>
</evidence>
<keyword evidence="8 16" id="KW-0812">Transmembrane</keyword>
<dbReference type="Pfam" id="PF13614">
    <property type="entry name" value="AAA_31"/>
    <property type="match status" value="1"/>
</dbReference>
<evidence type="ECO:0000256" key="6">
    <source>
        <dbReference type="ARBA" id="ARBA00022519"/>
    </source>
</evidence>
<protein>
    <recommendedName>
        <fullName evidence="4">non-specific protein-tyrosine kinase</fullName>
        <ecNumber evidence="4">2.7.10.2</ecNumber>
    </recommendedName>
</protein>
<evidence type="ECO:0000256" key="11">
    <source>
        <dbReference type="ARBA" id="ARBA00022840"/>
    </source>
</evidence>
<dbReference type="Gene3D" id="3.40.50.300">
    <property type="entry name" value="P-loop containing nucleotide triphosphate hydrolases"/>
    <property type="match status" value="1"/>
</dbReference>
<dbReference type="RefSeq" id="WP_344981925.1">
    <property type="nucleotide sequence ID" value="NZ_BAABFN010000022.1"/>
</dbReference>